<evidence type="ECO:0000259" key="13">
    <source>
        <dbReference type="PROSITE" id="PS51192"/>
    </source>
</evidence>
<dbReference type="SUPFAM" id="SSF52540">
    <property type="entry name" value="P-loop containing nucleoside triphosphate hydrolases"/>
    <property type="match status" value="2"/>
</dbReference>
<dbReference type="Gene3D" id="3.40.1440.60">
    <property type="entry name" value="PriA, 3(prime) DNA-binding domain"/>
    <property type="match status" value="1"/>
</dbReference>
<dbReference type="GO" id="GO:0006269">
    <property type="term" value="P:DNA replication, synthesis of primer"/>
    <property type="evidence" value="ECO:0007669"/>
    <property type="project" value="UniProtKB-KW"/>
</dbReference>
<dbReference type="Pfam" id="PF17764">
    <property type="entry name" value="PriA_3primeBD"/>
    <property type="match status" value="1"/>
</dbReference>
<dbReference type="GO" id="GO:0008270">
    <property type="term" value="F:zinc ion binding"/>
    <property type="evidence" value="ECO:0007669"/>
    <property type="project" value="UniProtKB-UniRule"/>
</dbReference>
<dbReference type="GO" id="GO:0043138">
    <property type="term" value="F:3'-5' DNA helicase activity"/>
    <property type="evidence" value="ECO:0007669"/>
    <property type="project" value="UniProtKB-EC"/>
</dbReference>
<keyword evidence="3 12" id="KW-0479">Metal-binding</keyword>
<dbReference type="RefSeq" id="WP_249283575.1">
    <property type="nucleotide sequence ID" value="NZ_JACRST010000023.1"/>
</dbReference>
<keyword evidence="6 12" id="KW-0347">Helicase</keyword>
<evidence type="ECO:0000256" key="10">
    <source>
        <dbReference type="ARBA" id="ARBA00023235"/>
    </source>
</evidence>
<feature type="binding site" evidence="12">
    <location>
        <position position="550"/>
    </location>
    <ligand>
        <name>Zn(2+)</name>
        <dbReference type="ChEBI" id="CHEBI:29105"/>
        <label>2</label>
    </ligand>
</feature>
<dbReference type="InterPro" id="IPR041222">
    <property type="entry name" value="PriA_3primeBD"/>
</dbReference>
<evidence type="ECO:0000256" key="8">
    <source>
        <dbReference type="ARBA" id="ARBA00022840"/>
    </source>
</evidence>
<keyword evidence="9 12" id="KW-0238">DNA-binding</keyword>
<dbReference type="SMART" id="SM00490">
    <property type="entry name" value="HELICc"/>
    <property type="match status" value="1"/>
</dbReference>
<dbReference type="InterPro" id="IPR042115">
    <property type="entry name" value="PriA_3primeBD_sf"/>
</dbReference>
<dbReference type="PANTHER" id="PTHR30580">
    <property type="entry name" value="PRIMOSOMAL PROTEIN N"/>
    <property type="match status" value="1"/>
</dbReference>
<comment type="function">
    <text evidence="12">Initiates the restart of stalled replication forks, which reloads the replicative helicase on sites other than the origin of replication. Recognizes and binds to abandoned replication forks and remodels them to uncover a helicase loading site. Promotes assembly of the primosome at these replication forks.</text>
</comment>
<evidence type="ECO:0000256" key="12">
    <source>
        <dbReference type="HAMAP-Rule" id="MF_00983"/>
    </source>
</evidence>
<evidence type="ECO:0000256" key="5">
    <source>
        <dbReference type="ARBA" id="ARBA00022801"/>
    </source>
</evidence>
<evidence type="ECO:0000256" key="4">
    <source>
        <dbReference type="ARBA" id="ARBA00022741"/>
    </source>
</evidence>
<keyword evidence="4 12" id="KW-0547">Nucleotide-binding</keyword>
<organism evidence="15 16">
    <name type="scientific">Ligaoa zhengdingensis</name>
    <dbReference type="NCBI Taxonomy" id="2763658"/>
    <lineage>
        <taxon>Bacteria</taxon>
        <taxon>Bacillati</taxon>
        <taxon>Bacillota</taxon>
        <taxon>Clostridia</taxon>
        <taxon>Eubacteriales</taxon>
        <taxon>Oscillospiraceae</taxon>
        <taxon>Ligaoa</taxon>
    </lineage>
</organism>
<dbReference type="SMART" id="SM00487">
    <property type="entry name" value="DEXDc"/>
    <property type="match status" value="1"/>
</dbReference>
<reference evidence="15" key="1">
    <citation type="submission" date="2020-08" db="EMBL/GenBank/DDBJ databases">
        <title>Genome public.</title>
        <authorList>
            <person name="Liu C."/>
            <person name="Sun Q."/>
        </authorList>
    </citation>
    <scope>NUCLEOTIDE SEQUENCE</scope>
    <source>
        <strain evidence="15">NSJ-31</strain>
    </source>
</reference>
<keyword evidence="5 12" id="KW-0378">Hydrolase</keyword>
<dbReference type="InterPro" id="IPR041236">
    <property type="entry name" value="PriA_C"/>
</dbReference>
<comment type="similarity">
    <text evidence="12">Belongs to the helicase family. PriA subfamily.</text>
</comment>
<dbReference type="Proteomes" id="UP000653127">
    <property type="component" value="Unassembled WGS sequence"/>
</dbReference>
<dbReference type="Pfam" id="PF18319">
    <property type="entry name" value="Zn_ribbon_PriA"/>
    <property type="match status" value="1"/>
</dbReference>
<gene>
    <name evidence="12 15" type="primary">priA</name>
    <name evidence="15" type="ORF">H8711_11425</name>
</gene>
<evidence type="ECO:0000256" key="1">
    <source>
        <dbReference type="ARBA" id="ARBA00022515"/>
    </source>
</evidence>
<dbReference type="InterPro" id="IPR011545">
    <property type="entry name" value="DEAD/DEAH_box_helicase_dom"/>
</dbReference>
<feature type="binding site" evidence="12">
    <location>
        <position position="529"/>
    </location>
    <ligand>
        <name>Zn(2+)</name>
        <dbReference type="ChEBI" id="CHEBI:29105"/>
        <label>2</label>
    </ligand>
</feature>
<keyword evidence="16" id="KW-1185">Reference proteome</keyword>
<dbReference type="EC" id="5.6.2.4" evidence="12"/>
<dbReference type="GO" id="GO:0005524">
    <property type="term" value="F:ATP binding"/>
    <property type="evidence" value="ECO:0007669"/>
    <property type="project" value="UniProtKB-UniRule"/>
</dbReference>
<feature type="binding site" evidence="12">
    <location>
        <position position="563"/>
    </location>
    <ligand>
        <name>Zn(2+)</name>
        <dbReference type="ChEBI" id="CHEBI:29105"/>
        <label>1</label>
    </ligand>
</feature>
<dbReference type="GO" id="GO:0006302">
    <property type="term" value="P:double-strand break repair"/>
    <property type="evidence" value="ECO:0007669"/>
    <property type="project" value="InterPro"/>
</dbReference>
<dbReference type="Pfam" id="PF18074">
    <property type="entry name" value="PriA_C"/>
    <property type="match status" value="1"/>
</dbReference>
<comment type="caution">
    <text evidence="15">The sequence shown here is derived from an EMBL/GenBank/DDBJ whole genome shotgun (WGS) entry which is preliminary data.</text>
</comment>
<dbReference type="AlphaFoldDB" id="A0A926I5Q7"/>
<feature type="domain" description="Helicase C-terminal" evidence="14">
    <location>
        <begin position="555"/>
        <end position="717"/>
    </location>
</feature>
<dbReference type="PANTHER" id="PTHR30580:SF0">
    <property type="entry name" value="PRIMOSOMAL PROTEIN N"/>
    <property type="match status" value="1"/>
</dbReference>
<evidence type="ECO:0000256" key="3">
    <source>
        <dbReference type="ARBA" id="ARBA00022723"/>
    </source>
</evidence>
<dbReference type="GO" id="GO:0006310">
    <property type="term" value="P:DNA recombination"/>
    <property type="evidence" value="ECO:0007669"/>
    <property type="project" value="InterPro"/>
</dbReference>
<comment type="catalytic activity">
    <reaction evidence="12">
        <text>Couples ATP hydrolysis with the unwinding of duplex DNA by translocating in the 3'-5' direction.</text>
        <dbReference type="EC" id="5.6.2.4"/>
    </reaction>
</comment>
<dbReference type="InterPro" id="IPR027417">
    <property type="entry name" value="P-loop_NTPase"/>
</dbReference>
<dbReference type="Pfam" id="PF00271">
    <property type="entry name" value="Helicase_C"/>
    <property type="match status" value="1"/>
</dbReference>
<keyword evidence="8 12" id="KW-0067">ATP-binding</keyword>
<dbReference type="InterPro" id="IPR040498">
    <property type="entry name" value="PriA_CRR"/>
</dbReference>
<dbReference type="GO" id="GO:0003677">
    <property type="term" value="F:DNA binding"/>
    <property type="evidence" value="ECO:0007669"/>
    <property type="project" value="UniProtKB-UniRule"/>
</dbReference>
<evidence type="ECO:0000313" key="16">
    <source>
        <dbReference type="Proteomes" id="UP000653127"/>
    </source>
</evidence>
<evidence type="ECO:0000256" key="9">
    <source>
        <dbReference type="ARBA" id="ARBA00023125"/>
    </source>
</evidence>
<dbReference type="HAMAP" id="MF_00983">
    <property type="entry name" value="PriA"/>
    <property type="match status" value="1"/>
</dbReference>
<keyword evidence="7 12" id="KW-0862">Zinc</keyword>
<keyword evidence="10 12" id="KW-0413">Isomerase</keyword>
<feature type="binding site" evidence="12">
    <location>
        <position position="523"/>
    </location>
    <ligand>
        <name>Zn(2+)</name>
        <dbReference type="ChEBI" id="CHEBI:29105"/>
        <label>1</label>
    </ligand>
</feature>
<dbReference type="Gene3D" id="3.40.50.300">
    <property type="entry name" value="P-loop containing nucleotide triphosphate hydrolases"/>
    <property type="match status" value="2"/>
</dbReference>
<keyword evidence="2 12" id="KW-0235">DNA replication</keyword>
<evidence type="ECO:0000256" key="2">
    <source>
        <dbReference type="ARBA" id="ARBA00022705"/>
    </source>
</evidence>
<dbReference type="InterPro" id="IPR001650">
    <property type="entry name" value="Helicase_C-like"/>
</dbReference>
<accession>A0A926I5Q7</accession>
<evidence type="ECO:0000256" key="6">
    <source>
        <dbReference type="ARBA" id="ARBA00022806"/>
    </source>
</evidence>
<protein>
    <recommendedName>
        <fullName evidence="12">Replication restart protein PriA</fullName>
    </recommendedName>
    <alternativeName>
        <fullName evidence="12">ATP-dependent DNA helicase PriA</fullName>
        <ecNumber evidence="12">5.6.2.4</ecNumber>
    </alternativeName>
    <alternativeName>
        <fullName evidence="12">DNA 3'-5' helicase PriA</fullName>
    </alternativeName>
</protein>
<evidence type="ECO:0000259" key="14">
    <source>
        <dbReference type="PROSITE" id="PS51194"/>
    </source>
</evidence>
<feature type="binding site" evidence="12">
    <location>
        <position position="560"/>
    </location>
    <ligand>
        <name>Zn(2+)</name>
        <dbReference type="ChEBI" id="CHEBI:29105"/>
        <label>1</label>
    </ligand>
</feature>
<evidence type="ECO:0000256" key="7">
    <source>
        <dbReference type="ARBA" id="ARBA00022833"/>
    </source>
</evidence>
<sequence>MAGQLLAKIAVEKAAYHFDKLYDYLVPEAYRDKVRPGCRVTVPFGAGNRRRQGVVLALEEAGEGADLSRLKPFALLLDDGAALGPELLELAGWLRENTFCTWFDAVRTLLPPGLGYRLDLTLRTAPEPPGDPDALADDMRALFSFVRGRGRVSRGRLCEAFGLLPDAPALEALLAGGWLLGEESARRKIGDDTVTMARLTPDAEDRIGELKLTVKQRAVVELLQSAGTASVREIGYFTGTTRAVAAALGQKGLVEFFKAPPPRAPLADGDAPPPPLALTGGQQRAYEGLSALYRQGEAAVSLLYGVTGSGKTSVYLRLIEDVVADGRQVIVLVPEISLTPQTIGAFTARFGPRVAILHSALSMGERLEQWKRIRAGEVSIAVGTRSAVFAPFENIGLILIDEEQESAYKSESSPRYHAREVAKHRILRHSAQLVLCSATPSVESYYHAMTGRYRLFTLTERFGHALLPEVEVVDMDGELREGNLSGVSHALGTAIAENLADGRQTILLLNRRGYNTLVKCQNCNTAVTCPHCSIGLVYHQANGRLMCHYCGYSRALAQRCEVCGSDYVKYAGEGTQRLEEELHTLFPSARVLRMDADTTMAKHAYEQRFERFAQGDYDIMVGTQMVAKGLNFPNVTLVGVLAADSTLFGDNFKSEERTFSLLTQVVGRSGRGSLHGRAYIQTHFPENEIFRLAARQDYEGFYQREIATRRLMLYPPFCTLCAVGFTGLEEGAVRAGAQAFLRELTRTARQDYPALPLRVLGPTPGVVPKVGGKYRYKLIIKCKNTRDFRAMLAQVLIWFGRRPEGRKVSAYADLYFDGSL</sequence>
<dbReference type="EMBL" id="JACRST010000023">
    <property type="protein sequence ID" value="MBC8547536.1"/>
    <property type="molecule type" value="Genomic_DNA"/>
</dbReference>
<dbReference type="FunFam" id="3.40.50.300:FF:000489">
    <property type="entry name" value="Primosome assembly protein PriA"/>
    <property type="match status" value="1"/>
</dbReference>
<dbReference type="CDD" id="cd18804">
    <property type="entry name" value="SF2_C_priA"/>
    <property type="match status" value="1"/>
</dbReference>
<feature type="domain" description="Helicase ATP-binding" evidence="13">
    <location>
        <begin position="292"/>
        <end position="458"/>
    </location>
</feature>
<dbReference type="InterPro" id="IPR014001">
    <property type="entry name" value="Helicase_ATP-bd"/>
</dbReference>
<comment type="cofactor">
    <cofactor evidence="12">
        <name>Zn(2+)</name>
        <dbReference type="ChEBI" id="CHEBI:29105"/>
    </cofactor>
    <text evidence="12">Binds 2 zinc ions per subunit.</text>
</comment>
<feature type="binding site" evidence="12">
    <location>
        <position position="532"/>
    </location>
    <ligand>
        <name>Zn(2+)</name>
        <dbReference type="ChEBI" id="CHEBI:29105"/>
        <label>2</label>
    </ligand>
</feature>
<feature type="binding site" evidence="12">
    <location>
        <position position="547"/>
    </location>
    <ligand>
        <name>Zn(2+)</name>
        <dbReference type="ChEBI" id="CHEBI:29105"/>
        <label>2</label>
    </ligand>
</feature>
<dbReference type="GO" id="GO:0016787">
    <property type="term" value="F:hydrolase activity"/>
    <property type="evidence" value="ECO:0007669"/>
    <property type="project" value="UniProtKB-KW"/>
</dbReference>
<evidence type="ECO:0000313" key="15">
    <source>
        <dbReference type="EMBL" id="MBC8547536.1"/>
    </source>
</evidence>
<dbReference type="InterPro" id="IPR005259">
    <property type="entry name" value="PriA"/>
</dbReference>
<comment type="subunit">
    <text evidence="12">Component of the replication restart primosome.</text>
</comment>
<dbReference type="CDD" id="cd17929">
    <property type="entry name" value="DEXHc_priA"/>
    <property type="match status" value="1"/>
</dbReference>
<name>A0A926I5Q7_9FIRM</name>
<keyword evidence="1 12" id="KW-0639">Primosome</keyword>
<evidence type="ECO:0000256" key="11">
    <source>
        <dbReference type="ARBA" id="ARBA00048988"/>
    </source>
</evidence>
<dbReference type="Pfam" id="PF00270">
    <property type="entry name" value="DEAD"/>
    <property type="match status" value="1"/>
</dbReference>
<dbReference type="PROSITE" id="PS51192">
    <property type="entry name" value="HELICASE_ATP_BIND_1"/>
    <property type="match status" value="1"/>
</dbReference>
<dbReference type="GO" id="GO:1990077">
    <property type="term" value="C:primosome complex"/>
    <property type="evidence" value="ECO:0007669"/>
    <property type="project" value="UniProtKB-UniRule"/>
</dbReference>
<comment type="catalytic activity">
    <reaction evidence="11 12">
        <text>ATP + H2O = ADP + phosphate + H(+)</text>
        <dbReference type="Rhea" id="RHEA:13065"/>
        <dbReference type="ChEBI" id="CHEBI:15377"/>
        <dbReference type="ChEBI" id="CHEBI:15378"/>
        <dbReference type="ChEBI" id="CHEBI:30616"/>
        <dbReference type="ChEBI" id="CHEBI:43474"/>
        <dbReference type="ChEBI" id="CHEBI:456216"/>
        <dbReference type="EC" id="5.6.2.4"/>
    </reaction>
</comment>
<proteinExistence type="inferred from homology"/>
<dbReference type="GO" id="GO:0006270">
    <property type="term" value="P:DNA replication initiation"/>
    <property type="evidence" value="ECO:0007669"/>
    <property type="project" value="TreeGrafter"/>
</dbReference>
<feature type="binding site" evidence="12">
    <location>
        <position position="520"/>
    </location>
    <ligand>
        <name>Zn(2+)</name>
        <dbReference type="ChEBI" id="CHEBI:29105"/>
        <label>1</label>
    </ligand>
</feature>
<dbReference type="PROSITE" id="PS51194">
    <property type="entry name" value="HELICASE_CTER"/>
    <property type="match status" value="1"/>
</dbReference>
<dbReference type="NCBIfam" id="TIGR00595">
    <property type="entry name" value="priA"/>
    <property type="match status" value="1"/>
</dbReference>